<dbReference type="Gene3D" id="1.20.120.350">
    <property type="entry name" value="Voltage-gated potassium channels. Chain C"/>
    <property type="match status" value="1"/>
</dbReference>
<dbReference type="AlphaFoldDB" id="A0A8J1Y4E0"/>
<accession>A0A8J1Y4E0</accession>
<dbReference type="GO" id="GO:0060296">
    <property type="term" value="P:regulation of cilium beat frequency involved in ciliary motility"/>
    <property type="evidence" value="ECO:0007669"/>
    <property type="project" value="TreeGrafter"/>
</dbReference>
<evidence type="ECO:0000256" key="5">
    <source>
        <dbReference type="SAM" id="MobiDB-lite"/>
    </source>
</evidence>
<dbReference type="SUPFAM" id="SSF81324">
    <property type="entry name" value="Voltage-gated potassium channels"/>
    <property type="match status" value="1"/>
</dbReference>
<dbReference type="Gene3D" id="1.10.287.70">
    <property type="match status" value="1"/>
</dbReference>
<evidence type="ECO:0000256" key="6">
    <source>
        <dbReference type="SAM" id="Phobius"/>
    </source>
</evidence>
<evidence type="ECO:0000256" key="1">
    <source>
        <dbReference type="ARBA" id="ARBA00004141"/>
    </source>
</evidence>
<evidence type="ECO:0000256" key="2">
    <source>
        <dbReference type="ARBA" id="ARBA00022692"/>
    </source>
</evidence>
<proteinExistence type="predicted"/>
<evidence type="ECO:0000256" key="4">
    <source>
        <dbReference type="ARBA" id="ARBA00023136"/>
    </source>
</evidence>
<feature type="transmembrane region" description="Helical" evidence="6">
    <location>
        <begin position="182"/>
        <end position="201"/>
    </location>
</feature>
<dbReference type="Pfam" id="PF00520">
    <property type="entry name" value="Ion_trans"/>
    <property type="match status" value="1"/>
</dbReference>
<feature type="region of interest" description="Disordered" evidence="5">
    <location>
        <begin position="397"/>
        <end position="439"/>
    </location>
</feature>
<comment type="caution">
    <text evidence="7">The sequence shown here is derived from an EMBL/GenBank/DDBJ whole genome shotgun (WGS) entry which is preliminary data.</text>
</comment>
<dbReference type="GO" id="GO:0005227">
    <property type="term" value="F:calcium-activated cation channel activity"/>
    <property type="evidence" value="ECO:0007669"/>
    <property type="project" value="InterPro"/>
</dbReference>
<keyword evidence="8" id="KW-1185">Reference proteome</keyword>
<dbReference type="Proteomes" id="UP000749559">
    <property type="component" value="Unassembled WGS sequence"/>
</dbReference>
<dbReference type="FunFam" id="1.20.120.350:FF:000078">
    <property type="entry name" value="Cation channel sperm associated 1"/>
    <property type="match status" value="1"/>
</dbReference>
<dbReference type="GO" id="GO:0005245">
    <property type="term" value="F:voltage-gated calcium channel activity"/>
    <property type="evidence" value="ECO:0007669"/>
    <property type="project" value="TreeGrafter"/>
</dbReference>
<keyword evidence="3 6" id="KW-1133">Transmembrane helix</keyword>
<feature type="transmembrane region" description="Helical" evidence="6">
    <location>
        <begin position="323"/>
        <end position="343"/>
    </location>
</feature>
<dbReference type="GO" id="GO:0030317">
    <property type="term" value="P:flagellated sperm motility"/>
    <property type="evidence" value="ECO:0007669"/>
    <property type="project" value="InterPro"/>
</dbReference>
<sequence length="490" mass="56651">MPTIEQLQRIRKKSVNLDYKRQSKKNTLRLTEYIASRRKNSFISQNVSSGINKDDLARLAKINEEAKLEQESFGEELFNQHKIKKSQIKIQTLGHEHGDDSDDVDAKVEGGQDVRTELANKRERLKEKVKRKLLRNATDFHKAMYQLVESRFFSTFILGIIMLNTGILVAQTWEEVAVRCGWYFSALDNAFLGAYIMEFVLKVYAYRKLYFKDGWNILDFSIVIFNCIDFILPLVLINVTGFNAAALFRLLRIFKAIRAVRALRVLRTIRFLSNLQVIMATCLQSVQSMGAIIMLILLFMYIFAVVGRGLYGHLDPERFGNLGVAFFTLFQLMTLDDWFYIYSDVTNRDPNAVHIIFYLMLYIVMEYFIFLNLFVAVLVDNFQLTLEAANEAKKHKKKVVDEDEGDDDPFGITASSDLSDGSSISSEAAPRPPRKDMCDLYPELSKREQDLQENYWQILVSLEYNMQILQQQQLTIDMMVDSCVETNDDV</sequence>
<dbReference type="InterPro" id="IPR027359">
    <property type="entry name" value="Volt_channel_dom_sf"/>
</dbReference>
<feature type="transmembrane region" description="Helical" evidence="6">
    <location>
        <begin position="221"/>
        <end position="248"/>
    </location>
</feature>
<feature type="compositionally biased region" description="Low complexity" evidence="5">
    <location>
        <begin position="415"/>
        <end position="426"/>
    </location>
</feature>
<organism evidence="7 8">
    <name type="scientific">Owenia fusiformis</name>
    <name type="common">Polychaete worm</name>
    <dbReference type="NCBI Taxonomy" id="6347"/>
    <lineage>
        <taxon>Eukaryota</taxon>
        <taxon>Metazoa</taxon>
        <taxon>Spiralia</taxon>
        <taxon>Lophotrochozoa</taxon>
        <taxon>Annelida</taxon>
        <taxon>Polychaeta</taxon>
        <taxon>Sedentaria</taxon>
        <taxon>Canalipalpata</taxon>
        <taxon>Sabellida</taxon>
        <taxon>Oweniida</taxon>
        <taxon>Oweniidae</taxon>
        <taxon>Owenia</taxon>
    </lineage>
</organism>
<evidence type="ECO:0000313" key="8">
    <source>
        <dbReference type="Proteomes" id="UP000749559"/>
    </source>
</evidence>
<feature type="transmembrane region" description="Helical" evidence="6">
    <location>
        <begin position="152"/>
        <end position="170"/>
    </location>
</feature>
<reference evidence="7" key="1">
    <citation type="submission" date="2022-03" db="EMBL/GenBank/DDBJ databases">
        <authorList>
            <person name="Martin C."/>
        </authorList>
    </citation>
    <scope>NUCLEOTIDE SEQUENCE</scope>
</reference>
<name>A0A8J1Y4E0_OWEFU</name>
<feature type="transmembrane region" description="Helical" evidence="6">
    <location>
        <begin position="292"/>
        <end position="311"/>
    </location>
</feature>
<dbReference type="InterPro" id="IPR005821">
    <property type="entry name" value="Ion_trans_dom"/>
</dbReference>
<feature type="transmembrane region" description="Helical" evidence="6">
    <location>
        <begin position="269"/>
        <end position="286"/>
    </location>
</feature>
<dbReference type="OrthoDB" id="6282829at2759"/>
<dbReference type="GO" id="GO:0007283">
    <property type="term" value="P:spermatogenesis"/>
    <property type="evidence" value="ECO:0007669"/>
    <property type="project" value="TreeGrafter"/>
</dbReference>
<dbReference type="InterPro" id="IPR028746">
    <property type="entry name" value="CatSper1"/>
</dbReference>
<comment type="subcellular location">
    <subcellularLocation>
        <location evidence="1">Membrane</location>
        <topology evidence="1">Multi-pass membrane protein</topology>
    </subcellularLocation>
</comment>
<feature type="transmembrane region" description="Helical" evidence="6">
    <location>
        <begin position="355"/>
        <end position="379"/>
    </location>
</feature>
<dbReference type="PANTHER" id="PTHR47193">
    <property type="entry name" value="CATION CHANNEL SPERM-ASSOCIATED PROTEIN 1"/>
    <property type="match status" value="1"/>
</dbReference>
<keyword evidence="4 6" id="KW-0472">Membrane</keyword>
<evidence type="ECO:0000256" key="3">
    <source>
        <dbReference type="ARBA" id="ARBA00022989"/>
    </source>
</evidence>
<dbReference type="EMBL" id="CAIIXF020000008">
    <property type="protein sequence ID" value="CAH1792478.1"/>
    <property type="molecule type" value="Genomic_DNA"/>
</dbReference>
<evidence type="ECO:0000313" key="7">
    <source>
        <dbReference type="EMBL" id="CAH1792478.1"/>
    </source>
</evidence>
<protein>
    <submittedName>
        <fullName evidence="7">Uncharacterized protein</fullName>
    </submittedName>
</protein>
<dbReference type="PANTHER" id="PTHR47193:SF1">
    <property type="entry name" value="CATION CHANNEL SPERM-ASSOCIATED PROTEIN 1"/>
    <property type="match status" value="1"/>
</dbReference>
<keyword evidence="2 6" id="KW-0812">Transmembrane</keyword>
<gene>
    <name evidence="7" type="ORF">OFUS_LOCUS17438</name>
</gene>
<dbReference type="GO" id="GO:0036128">
    <property type="term" value="C:CatSper complex"/>
    <property type="evidence" value="ECO:0007669"/>
    <property type="project" value="InterPro"/>
</dbReference>